<gene>
    <name evidence="2" type="ORF">M436DRAFT_39152</name>
</gene>
<dbReference type="PANTHER" id="PTHR42067:SF1">
    <property type="entry name" value="MITOTIC APPARATUS PROTEIN P62"/>
    <property type="match status" value="1"/>
</dbReference>
<dbReference type="RefSeq" id="XP_013430948.1">
    <property type="nucleotide sequence ID" value="XM_013575494.1"/>
</dbReference>
<proteinExistence type="predicted"/>
<dbReference type="HOGENOM" id="CLU_044616_1_0_1"/>
<evidence type="ECO:0000313" key="2">
    <source>
        <dbReference type="EMBL" id="KEQ77085.1"/>
    </source>
</evidence>
<organism evidence="2 3">
    <name type="scientific">Aureobasidium namibiae CBS 147.97</name>
    <dbReference type="NCBI Taxonomy" id="1043004"/>
    <lineage>
        <taxon>Eukaryota</taxon>
        <taxon>Fungi</taxon>
        <taxon>Dikarya</taxon>
        <taxon>Ascomycota</taxon>
        <taxon>Pezizomycotina</taxon>
        <taxon>Dothideomycetes</taxon>
        <taxon>Dothideomycetidae</taxon>
        <taxon>Dothideales</taxon>
        <taxon>Saccotheciaceae</taxon>
        <taxon>Aureobasidium</taxon>
    </lineage>
</organism>
<reference evidence="2 3" key="1">
    <citation type="journal article" date="2014" name="BMC Genomics">
        <title>Genome sequencing of four Aureobasidium pullulans varieties: biotechnological potential, stress tolerance, and description of new species.</title>
        <authorList>
            <person name="Gostin Ar C."/>
            <person name="Ohm R.A."/>
            <person name="Kogej T."/>
            <person name="Sonjak S."/>
            <person name="Turk M."/>
            <person name="Zajc J."/>
            <person name="Zalar P."/>
            <person name="Grube M."/>
            <person name="Sun H."/>
            <person name="Han J."/>
            <person name="Sharma A."/>
            <person name="Chiniquy J."/>
            <person name="Ngan C.Y."/>
            <person name="Lipzen A."/>
            <person name="Barry K."/>
            <person name="Grigoriev I.V."/>
            <person name="Gunde-Cimerman N."/>
        </authorList>
    </citation>
    <scope>NUCLEOTIDE SEQUENCE [LARGE SCALE GENOMIC DNA]</scope>
    <source>
        <strain evidence="2 3">CBS 147.97</strain>
    </source>
</reference>
<feature type="compositionally biased region" description="Polar residues" evidence="1">
    <location>
        <begin position="357"/>
        <end position="375"/>
    </location>
</feature>
<sequence>MPSLPDPKVLRLPRTDVDNDFVLVNVQQSGSDPLDLKLVGTDAISPFVTHLRQNHIHKLQASTSQSDPDHWQAILSAVLLQSIPNDPTLVGVEAVANVSSSQLTITIRNKISGITQRLGAITLEKDENEDVQLYDWTGFAVTRADALAHQLATFQSTVAEHQKTIDDLTLHLDDLVKAKKSHQDEMLRKFAALLNTKKLKIRDQQRLLTHARVDPGAADQIQQARSVTAGRKPDLSRSSKRKADASSHEPETDDEGFERTDLGNRMNQEDDMRQEHDEPLDSDKSDLDTEDDDSDGGFAPAPMPPQSSHSQARSQISVGSRAKTSETAKPDEPRAAPMKSPEIELPPRRQLPFSKRSVATSSQIPPKSSSQTLPQASAIIPSSKPLPTMDDDDETDDEL</sequence>
<accession>A0A074WV52</accession>
<name>A0A074WV52_9PEZI</name>
<feature type="region of interest" description="Disordered" evidence="1">
    <location>
        <begin position="218"/>
        <end position="399"/>
    </location>
</feature>
<dbReference type="PANTHER" id="PTHR42067">
    <property type="entry name" value="YALI0C15378P"/>
    <property type="match status" value="1"/>
</dbReference>
<protein>
    <recommendedName>
        <fullName evidence="4">DNA double-strand break repair and VJ recombination XRCC4</fullName>
    </recommendedName>
</protein>
<dbReference type="Gene3D" id="1.20.5.370">
    <property type="match status" value="1"/>
</dbReference>
<dbReference type="InterPro" id="IPR014751">
    <property type="entry name" value="XRCC4-like_C"/>
</dbReference>
<dbReference type="GeneID" id="25409152"/>
<dbReference type="SUPFAM" id="SSF58022">
    <property type="entry name" value="XRCC4, C-terminal oligomerization domain"/>
    <property type="match status" value="1"/>
</dbReference>
<feature type="compositionally biased region" description="Basic and acidic residues" evidence="1">
    <location>
        <begin position="231"/>
        <end position="250"/>
    </location>
</feature>
<dbReference type="AlphaFoldDB" id="A0A074WV52"/>
<evidence type="ECO:0008006" key="4">
    <source>
        <dbReference type="Google" id="ProtNLM"/>
    </source>
</evidence>
<dbReference type="EMBL" id="KL584703">
    <property type="protein sequence ID" value="KEQ77085.1"/>
    <property type="molecule type" value="Genomic_DNA"/>
</dbReference>
<feature type="compositionally biased region" description="Basic and acidic residues" evidence="1">
    <location>
        <begin position="323"/>
        <end position="334"/>
    </location>
</feature>
<dbReference type="STRING" id="1043004.A0A074WV52"/>
<evidence type="ECO:0000256" key="1">
    <source>
        <dbReference type="SAM" id="MobiDB-lite"/>
    </source>
</evidence>
<dbReference type="OrthoDB" id="8064436at2759"/>
<keyword evidence="3" id="KW-1185">Reference proteome</keyword>
<feature type="compositionally biased region" description="Polar residues" evidence="1">
    <location>
        <begin position="306"/>
        <end position="318"/>
    </location>
</feature>
<dbReference type="Proteomes" id="UP000027730">
    <property type="component" value="Unassembled WGS sequence"/>
</dbReference>
<feature type="compositionally biased region" description="Acidic residues" evidence="1">
    <location>
        <begin position="389"/>
        <end position="399"/>
    </location>
</feature>
<evidence type="ECO:0000313" key="3">
    <source>
        <dbReference type="Proteomes" id="UP000027730"/>
    </source>
</evidence>
<feature type="compositionally biased region" description="Basic and acidic residues" evidence="1">
    <location>
        <begin position="257"/>
        <end position="287"/>
    </location>
</feature>